<dbReference type="RefSeq" id="WP_344050585.1">
    <property type="nucleotide sequence ID" value="NZ_BAAAPK010000001.1"/>
</dbReference>
<evidence type="ECO:0000256" key="1">
    <source>
        <dbReference type="ARBA" id="ARBA00022475"/>
    </source>
</evidence>
<gene>
    <name evidence="7" type="ORF">GCM10009807_01400</name>
</gene>
<dbReference type="InterPro" id="IPR006059">
    <property type="entry name" value="SBP"/>
</dbReference>
<sequence length="424" mass="44601">MVNRVRRLSLATVALTSAALVIAGCSSTPDGGAAAEDKVITWTNYQGGDANAKYKEVIAAFEKANPGWTVEQQNLAGDGTYSKIVTSQIQANKAPDLVDVMVADIPAMVDAGMLTDLSDESWAARQLPAVESYAESTTGGSTYALVTGLDVIGVYYNKDLFNDAGVEVPTDWPSFETAVKTFRSDGITPLALGGKDGWPINVQMQLMAANLLAGTAEPDELTSGETPYVDSVAWNEVLDDAIGLVADQAYDPNVLGIDWPTSAADFAAGKSAMLIMGSFGLPAIRQANEEMNLGMFALPYGDSGSPRAAVGYGTFIAVPTNATQSEGAKKFLDFLTSDEEYPSFLKAAAQFPSLEGAPFEAFDESATEIAKTVQSDSFEYNSSGGLNNAAVQAIASQQFQSLFNGTGSPRSVLEAFDTAIAQAK</sequence>
<evidence type="ECO:0000313" key="8">
    <source>
        <dbReference type="Proteomes" id="UP001500596"/>
    </source>
</evidence>
<keyword evidence="8" id="KW-1185">Reference proteome</keyword>
<dbReference type="PANTHER" id="PTHR43649">
    <property type="entry name" value="ARABINOSE-BINDING PROTEIN-RELATED"/>
    <property type="match status" value="1"/>
</dbReference>
<keyword evidence="3" id="KW-0472">Membrane</keyword>
<dbReference type="SUPFAM" id="SSF53850">
    <property type="entry name" value="Periplasmic binding protein-like II"/>
    <property type="match status" value="1"/>
</dbReference>
<comment type="caution">
    <text evidence="7">The sequence shown here is derived from an EMBL/GenBank/DDBJ whole genome shotgun (WGS) entry which is preliminary data.</text>
</comment>
<dbReference type="Gene3D" id="3.40.190.10">
    <property type="entry name" value="Periplasmic binding protein-like II"/>
    <property type="match status" value="2"/>
</dbReference>
<name>A0ABN2FX89_9MICO</name>
<reference evidence="7 8" key="1">
    <citation type="journal article" date="2019" name="Int. J. Syst. Evol. Microbiol.">
        <title>The Global Catalogue of Microorganisms (GCM) 10K type strain sequencing project: providing services to taxonomists for standard genome sequencing and annotation.</title>
        <authorList>
            <consortium name="The Broad Institute Genomics Platform"/>
            <consortium name="The Broad Institute Genome Sequencing Center for Infectious Disease"/>
            <person name="Wu L."/>
            <person name="Ma J."/>
        </authorList>
    </citation>
    <scope>NUCLEOTIDE SEQUENCE [LARGE SCALE GENOMIC DNA]</scope>
    <source>
        <strain evidence="7 8">JCM 15575</strain>
    </source>
</reference>
<dbReference type="EMBL" id="BAAAPK010000001">
    <property type="protein sequence ID" value="GAA1661440.1"/>
    <property type="molecule type" value="Genomic_DNA"/>
</dbReference>
<dbReference type="PANTHER" id="PTHR43649:SF33">
    <property type="entry name" value="POLYGALACTURONAN_RHAMNOGALACTURONAN-BINDING PROTEIN YTCQ"/>
    <property type="match status" value="1"/>
</dbReference>
<dbReference type="InterPro" id="IPR006311">
    <property type="entry name" value="TAT_signal"/>
</dbReference>
<organism evidence="7 8">
    <name type="scientific">Microbacterium lacus</name>
    <dbReference type="NCBI Taxonomy" id="415217"/>
    <lineage>
        <taxon>Bacteria</taxon>
        <taxon>Bacillati</taxon>
        <taxon>Actinomycetota</taxon>
        <taxon>Actinomycetes</taxon>
        <taxon>Micrococcales</taxon>
        <taxon>Microbacteriaceae</taxon>
        <taxon>Microbacterium</taxon>
    </lineage>
</organism>
<keyword evidence="1" id="KW-1003">Cell membrane</keyword>
<dbReference type="Proteomes" id="UP001500596">
    <property type="component" value="Unassembled WGS sequence"/>
</dbReference>
<dbReference type="InterPro" id="IPR050490">
    <property type="entry name" value="Bact_solute-bd_prot1"/>
</dbReference>
<evidence type="ECO:0000256" key="6">
    <source>
        <dbReference type="SAM" id="SignalP"/>
    </source>
</evidence>
<feature type="chain" id="PRO_5046255504" evidence="6">
    <location>
        <begin position="24"/>
        <end position="424"/>
    </location>
</feature>
<accession>A0ABN2FX89</accession>
<keyword evidence="5" id="KW-0449">Lipoprotein</keyword>
<proteinExistence type="predicted"/>
<evidence type="ECO:0000313" key="7">
    <source>
        <dbReference type="EMBL" id="GAA1661440.1"/>
    </source>
</evidence>
<keyword evidence="4" id="KW-0564">Palmitate</keyword>
<evidence type="ECO:0000256" key="3">
    <source>
        <dbReference type="ARBA" id="ARBA00023136"/>
    </source>
</evidence>
<evidence type="ECO:0000256" key="5">
    <source>
        <dbReference type="ARBA" id="ARBA00023288"/>
    </source>
</evidence>
<dbReference type="PROSITE" id="PS51257">
    <property type="entry name" value="PROKAR_LIPOPROTEIN"/>
    <property type="match status" value="1"/>
</dbReference>
<dbReference type="Pfam" id="PF01547">
    <property type="entry name" value="SBP_bac_1"/>
    <property type="match status" value="1"/>
</dbReference>
<evidence type="ECO:0000256" key="4">
    <source>
        <dbReference type="ARBA" id="ARBA00023139"/>
    </source>
</evidence>
<keyword evidence="2 6" id="KW-0732">Signal</keyword>
<protein>
    <submittedName>
        <fullName evidence="7">Extracellular solute-binding protein</fullName>
    </submittedName>
</protein>
<feature type="signal peptide" evidence="6">
    <location>
        <begin position="1"/>
        <end position="23"/>
    </location>
</feature>
<dbReference type="PROSITE" id="PS51318">
    <property type="entry name" value="TAT"/>
    <property type="match status" value="1"/>
</dbReference>
<evidence type="ECO:0000256" key="2">
    <source>
        <dbReference type="ARBA" id="ARBA00022729"/>
    </source>
</evidence>